<feature type="region of interest" description="Disordered" evidence="1">
    <location>
        <begin position="17"/>
        <end position="42"/>
    </location>
</feature>
<proteinExistence type="predicted"/>
<dbReference type="EMBL" id="GGEC01002003">
    <property type="protein sequence ID" value="MBW82486.1"/>
    <property type="molecule type" value="Transcribed_RNA"/>
</dbReference>
<name>A0A2P2IMT9_RHIMU</name>
<sequence length="42" mass="4683">MEPKHQIQLLPSYRTLSTLTRSSSSPNPTARIAGVPRKYSVN</sequence>
<accession>A0A2P2IMT9</accession>
<feature type="compositionally biased region" description="Low complexity" evidence="1">
    <location>
        <begin position="17"/>
        <end position="29"/>
    </location>
</feature>
<evidence type="ECO:0000313" key="2">
    <source>
        <dbReference type="EMBL" id="MBW82486.1"/>
    </source>
</evidence>
<protein>
    <submittedName>
        <fullName evidence="2">Glutaredoxin-C3 isoform X4</fullName>
    </submittedName>
</protein>
<dbReference type="AlphaFoldDB" id="A0A2P2IMT9"/>
<reference evidence="2" key="1">
    <citation type="submission" date="2018-02" db="EMBL/GenBank/DDBJ databases">
        <title>Rhizophora mucronata_Transcriptome.</title>
        <authorList>
            <person name="Meera S.P."/>
            <person name="Sreeshan A."/>
            <person name="Augustine A."/>
        </authorList>
    </citation>
    <scope>NUCLEOTIDE SEQUENCE</scope>
    <source>
        <tissue evidence="2">Leaf</tissue>
    </source>
</reference>
<evidence type="ECO:0000256" key="1">
    <source>
        <dbReference type="SAM" id="MobiDB-lite"/>
    </source>
</evidence>
<organism evidence="2">
    <name type="scientific">Rhizophora mucronata</name>
    <name type="common">Asiatic mangrove</name>
    <dbReference type="NCBI Taxonomy" id="61149"/>
    <lineage>
        <taxon>Eukaryota</taxon>
        <taxon>Viridiplantae</taxon>
        <taxon>Streptophyta</taxon>
        <taxon>Embryophyta</taxon>
        <taxon>Tracheophyta</taxon>
        <taxon>Spermatophyta</taxon>
        <taxon>Magnoliopsida</taxon>
        <taxon>eudicotyledons</taxon>
        <taxon>Gunneridae</taxon>
        <taxon>Pentapetalae</taxon>
        <taxon>rosids</taxon>
        <taxon>fabids</taxon>
        <taxon>Malpighiales</taxon>
        <taxon>Rhizophoraceae</taxon>
        <taxon>Rhizophora</taxon>
    </lineage>
</organism>